<reference evidence="1" key="1">
    <citation type="submission" date="2020-03" db="EMBL/GenBank/DDBJ databases">
        <title>The deep terrestrial virosphere.</title>
        <authorList>
            <person name="Holmfeldt K."/>
            <person name="Nilsson E."/>
            <person name="Simone D."/>
            <person name="Lopez-Fernandez M."/>
            <person name="Wu X."/>
            <person name="de Brujin I."/>
            <person name="Lundin D."/>
            <person name="Andersson A."/>
            <person name="Bertilsson S."/>
            <person name="Dopson M."/>
        </authorList>
    </citation>
    <scope>NUCLEOTIDE SEQUENCE</scope>
    <source>
        <strain evidence="1">MM415B01320</strain>
    </source>
</reference>
<gene>
    <name evidence="1" type="ORF">MM415B01320_0002</name>
</gene>
<evidence type="ECO:0000313" key="1">
    <source>
        <dbReference type="EMBL" id="QJA59251.1"/>
    </source>
</evidence>
<sequence length="212" mass="24614">MQIAGRRAFIPVRDPILEAMRNGDGSIDIMPADRSYSNIILAPPLRNYFIKLKGRLQKAITKLTNQHIRMRTEGKEIDKTPLAKVVKVITTLLPEPTAENSNALNAHTMDRIFKKFFTYLRFKAPMFREAFKLMKFELGHDKAYDEAFQILIEEIIKEILKGNWKVRDETPYPLFWSNQTPKGGKHSIISILQNKKDLENLLGDKWQLKEET</sequence>
<proteinExistence type="predicted"/>
<dbReference type="AlphaFoldDB" id="A0A6M3IPH8"/>
<accession>A0A6M3IPH8</accession>
<organism evidence="1">
    <name type="scientific">viral metagenome</name>
    <dbReference type="NCBI Taxonomy" id="1070528"/>
    <lineage>
        <taxon>unclassified sequences</taxon>
        <taxon>metagenomes</taxon>
        <taxon>organismal metagenomes</taxon>
    </lineage>
</organism>
<protein>
    <submittedName>
        <fullName evidence="1">Uncharacterized protein</fullName>
    </submittedName>
</protein>
<name>A0A6M3IPH8_9ZZZZ</name>
<dbReference type="EMBL" id="MT141362">
    <property type="protein sequence ID" value="QJA59251.1"/>
    <property type="molecule type" value="Genomic_DNA"/>
</dbReference>